<dbReference type="Pfam" id="PF01926">
    <property type="entry name" value="MMR_HSR1"/>
    <property type="match status" value="1"/>
</dbReference>
<dbReference type="InterPro" id="IPR012676">
    <property type="entry name" value="TGS-like"/>
</dbReference>
<evidence type="ECO:0000256" key="1">
    <source>
        <dbReference type="ARBA" id="ARBA00001946"/>
    </source>
</evidence>
<comment type="similarity">
    <text evidence="6">Belongs to the TRAFAC class OBG-HflX-like GTPase superfamily. OBG GTPase family. YchF/OLA1 subfamily.</text>
</comment>
<dbReference type="FunFam" id="1.10.150.300:FF:000001">
    <property type="entry name" value="Ribosome-binding ATPase YchF"/>
    <property type="match status" value="1"/>
</dbReference>
<evidence type="ECO:0000256" key="2">
    <source>
        <dbReference type="ARBA" id="ARBA00022723"/>
    </source>
</evidence>
<dbReference type="InterPro" id="IPR031167">
    <property type="entry name" value="G_OBG"/>
</dbReference>
<dbReference type="InterPro" id="IPR023192">
    <property type="entry name" value="TGS-like_dom_sf"/>
</dbReference>
<dbReference type="Proteomes" id="UP000886289">
    <property type="component" value="Unassembled WGS sequence"/>
</dbReference>
<keyword evidence="3 6" id="KW-0547">Nucleotide-binding</keyword>
<comment type="caution">
    <text evidence="10">The sequence shown here is derived from an EMBL/GenBank/DDBJ whole genome shotgun (WGS) entry which is preliminary data.</text>
</comment>
<protein>
    <recommendedName>
        <fullName evidence="6">Ribosome-binding ATPase YchF</fullName>
    </recommendedName>
</protein>
<gene>
    <name evidence="6 10" type="primary">ychF</name>
    <name evidence="10" type="ORF">ENG63_01675</name>
</gene>
<dbReference type="EMBL" id="DRBS01000066">
    <property type="protein sequence ID" value="HDD43560.1"/>
    <property type="molecule type" value="Genomic_DNA"/>
</dbReference>
<evidence type="ECO:0000256" key="6">
    <source>
        <dbReference type="HAMAP-Rule" id="MF_00944"/>
    </source>
</evidence>
<keyword evidence="5" id="KW-0460">Magnesium</keyword>
<comment type="function">
    <text evidence="6">ATPase that binds to both the 70S ribosome and the 50S ribosomal subunit in a nucleotide-independent manner.</text>
</comment>
<dbReference type="GO" id="GO:0005524">
    <property type="term" value="F:ATP binding"/>
    <property type="evidence" value="ECO:0007669"/>
    <property type="project" value="UniProtKB-UniRule"/>
</dbReference>
<evidence type="ECO:0000259" key="9">
    <source>
        <dbReference type="PROSITE" id="PS51880"/>
    </source>
</evidence>
<feature type="binding site" evidence="6">
    <location>
        <begin position="12"/>
        <end position="17"/>
    </location>
    <ligand>
        <name>ATP</name>
        <dbReference type="ChEBI" id="CHEBI:30616"/>
    </ligand>
</feature>
<dbReference type="InterPro" id="IPR004095">
    <property type="entry name" value="TGS"/>
</dbReference>
<dbReference type="AlphaFoldDB" id="A0A7C0U1K4"/>
<dbReference type="CDD" id="cd01900">
    <property type="entry name" value="YchF"/>
    <property type="match status" value="1"/>
</dbReference>
<dbReference type="Gene3D" id="1.10.150.300">
    <property type="entry name" value="TGS-like domain"/>
    <property type="match status" value="1"/>
</dbReference>
<dbReference type="InterPro" id="IPR041706">
    <property type="entry name" value="YchF_N"/>
</dbReference>
<feature type="domain" description="OBG-type G" evidence="8">
    <location>
        <begin position="3"/>
        <end position="258"/>
    </location>
</feature>
<dbReference type="SUPFAM" id="SSF81271">
    <property type="entry name" value="TGS-like"/>
    <property type="match status" value="1"/>
</dbReference>
<proteinExistence type="inferred from homology"/>
<dbReference type="NCBIfam" id="TIGR00092">
    <property type="entry name" value="redox-regulated ATPase YchF"/>
    <property type="match status" value="1"/>
</dbReference>
<dbReference type="InterPro" id="IPR013029">
    <property type="entry name" value="YchF_C"/>
</dbReference>
<dbReference type="GO" id="GO:0005737">
    <property type="term" value="C:cytoplasm"/>
    <property type="evidence" value="ECO:0007669"/>
    <property type="project" value="TreeGrafter"/>
</dbReference>
<feature type="domain" description="TGS" evidence="9">
    <location>
        <begin position="280"/>
        <end position="363"/>
    </location>
</feature>
<dbReference type="PROSITE" id="PS51880">
    <property type="entry name" value="TGS"/>
    <property type="match status" value="1"/>
</dbReference>
<evidence type="ECO:0000256" key="5">
    <source>
        <dbReference type="ARBA" id="ARBA00022842"/>
    </source>
</evidence>
<accession>A0A7C0U1K4</accession>
<evidence type="ECO:0000256" key="3">
    <source>
        <dbReference type="ARBA" id="ARBA00022741"/>
    </source>
</evidence>
<dbReference type="GO" id="GO:0016887">
    <property type="term" value="F:ATP hydrolysis activity"/>
    <property type="evidence" value="ECO:0007669"/>
    <property type="project" value="UniProtKB-UniRule"/>
</dbReference>
<dbReference type="SUPFAM" id="SSF52540">
    <property type="entry name" value="P-loop containing nucleoside triphosphate hydrolases"/>
    <property type="match status" value="1"/>
</dbReference>
<dbReference type="FunFam" id="3.10.20.30:FF:000001">
    <property type="entry name" value="Ribosome-binding ATPase YchF"/>
    <property type="match status" value="1"/>
</dbReference>
<feature type="coiled-coil region" evidence="7">
    <location>
        <begin position="232"/>
        <end position="259"/>
    </location>
</feature>
<dbReference type="InterPro" id="IPR004396">
    <property type="entry name" value="ATPase_YchF/OLA1"/>
</dbReference>
<reference evidence="10" key="1">
    <citation type="journal article" date="2020" name="mSystems">
        <title>Genome- and Community-Level Interaction Insights into Carbon Utilization and Element Cycling Functions of Hydrothermarchaeota in Hydrothermal Sediment.</title>
        <authorList>
            <person name="Zhou Z."/>
            <person name="Liu Y."/>
            <person name="Xu W."/>
            <person name="Pan J."/>
            <person name="Luo Z.H."/>
            <person name="Li M."/>
        </authorList>
    </citation>
    <scope>NUCLEOTIDE SEQUENCE [LARGE SCALE GENOMIC DNA]</scope>
    <source>
        <strain evidence="10">HyVt-233</strain>
    </source>
</reference>
<dbReference type="InterPro" id="IPR006073">
    <property type="entry name" value="GTP-bd"/>
</dbReference>
<dbReference type="PROSITE" id="PS51710">
    <property type="entry name" value="G_OBG"/>
    <property type="match status" value="1"/>
</dbReference>
<evidence type="ECO:0000256" key="7">
    <source>
        <dbReference type="SAM" id="Coils"/>
    </source>
</evidence>
<dbReference type="Gene3D" id="3.10.20.30">
    <property type="match status" value="1"/>
</dbReference>
<dbReference type="PRINTS" id="PR00326">
    <property type="entry name" value="GTP1OBG"/>
</dbReference>
<sequence length="365" mass="40947">MGFKCGIVGLPNVGKSTLFNALTKGKAEVANYPFCTINPNMGVVAVPDSRLYEIAKKVEPKKVVPAILEFVDIAGLVKNASKGEGLGNQFLSYIRTVDAIVHVVRCFQNPDVAHVEGEIDPERDIEIVNLELILADLATVEKRLEKLKRLAKIGDKQAKKQVSTLLKLKDWLEKGNFIKNLSEIDEELEKIVKELQLLTAKPMMYVANVDENGLEEDNKWIVKIKEMAQKEKNAFIKICAQLEVELAELTEKERQEFIEALGLKESGLNQFVREGYKLLNLITFFTTVGAEIRAWTIKKGTKAPQAAGKIHSDMEKGFIKVEVVKYEDLIREGSISACKEKGLVSIEGKDYEVKDGDILYFRFNV</sequence>
<comment type="cofactor">
    <cofactor evidence="1">
        <name>Mg(2+)</name>
        <dbReference type="ChEBI" id="CHEBI:18420"/>
    </cofactor>
</comment>
<dbReference type="PIRSF" id="PIRSF006641">
    <property type="entry name" value="CHP00092"/>
    <property type="match status" value="1"/>
</dbReference>
<dbReference type="GO" id="GO:0046872">
    <property type="term" value="F:metal ion binding"/>
    <property type="evidence" value="ECO:0007669"/>
    <property type="project" value="UniProtKB-KW"/>
</dbReference>
<dbReference type="Gene3D" id="3.40.50.300">
    <property type="entry name" value="P-loop containing nucleotide triphosphate hydrolases"/>
    <property type="match status" value="1"/>
</dbReference>
<dbReference type="Pfam" id="PF06071">
    <property type="entry name" value="YchF-GTPase_C"/>
    <property type="match status" value="1"/>
</dbReference>
<dbReference type="CDD" id="cd04867">
    <property type="entry name" value="TGS_YchF_OLA1"/>
    <property type="match status" value="1"/>
</dbReference>
<keyword evidence="4 6" id="KW-0067">ATP-binding</keyword>
<dbReference type="GO" id="GO:0043023">
    <property type="term" value="F:ribosomal large subunit binding"/>
    <property type="evidence" value="ECO:0007669"/>
    <property type="project" value="UniProtKB-UniRule"/>
</dbReference>
<dbReference type="InterPro" id="IPR012675">
    <property type="entry name" value="Beta-grasp_dom_sf"/>
</dbReference>
<evidence type="ECO:0000256" key="4">
    <source>
        <dbReference type="ARBA" id="ARBA00022840"/>
    </source>
</evidence>
<keyword evidence="7" id="KW-0175">Coiled coil</keyword>
<dbReference type="HAMAP" id="MF_00944">
    <property type="entry name" value="YchF_OLA1_ATPase"/>
    <property type="match status" value="1"/>
</dbReference>
<dbReference type="PANTHER" id="PTHR23305">
    <property type="entry name" value="OBG GTPASE FAMILY"/>
    <property type="match status" value="1"/>
</dbReference>
<name>A0A7C0U1K4_DESA2</name>
<keyword evidence="2" id="KW-0479">Metal-binding</keyword>
<evidence type="ECO:0000313" key="10">
    <source>
        <dbReference type="EMBL" id="HDD43560.1"/>
    </source>
</evidence>
<dbReference type="PANTHER" id="PTHR23305:SF18">
    <property type="entry name" value="OBG-TYPE G DOMAIN-CONTAINING PROTEIN"/>
    <property type="match status" value="1"/>
</dbReference>
<evidence type="ECO:0000259" key="8">
    <source>
        <dbReference type="PROSITE" id="PS51710"/>
    </source>
</evidence>
<dbReference type="GO" id="GO:0005525">
    <property type="term" value="F:GTP binding"/>
    <property type="evidence" value="ECO:0007669"/>
    <property type="project" value="InterPro"/>
</dbReference>
<organism evidence="10">
    <name type="scientific">Desulfofervidus auxilii</name>
    <dbReference type="NCBI Taxonomy" id="1621989"/>
    <lineage>
        <taxon>Bacteria</taxon>
        <taxon>Pseudomonadati</taxon>
        <taxon>Thermodesulfobacteriota</taxon>
        <taxon>Candidatus Desulfofervidia</taxon>
        <taxon>Candidatus Desulfofervidales</taxon>
        <taxon>Candidatus Desulfofervidaceae</taxon>
        <taxon>Candidatus Desulfofervidus</taxon>
    </lineage>
</organism>
<dbReference type="InterPro" id="IPR027417">
    <property type="entry name" value="P-loop_NTPase"/>
</dbReference>